<dbReference type="AlphaFoldDB" id="A0A0P9DCV5"/>
<keyword evidence="18" id="KW-1185">Reference proteome</keyword>
<evidence type="ECO:0000256" key="4">
    <source>
        <dbReference type="ARBA" id="ARBA00008343"/>
    </source>
</evidence>
<dbReference type="SMART" id="SM00525">
    <property type="entry name" value="FES"/>
    <property type="match status" value="1"/>
</dbReference>
<feature type="region of interest" description="Disordered" evidence="15">
    <location>
        <begin position="231"/>
        <end position="257"/>
    </location>
</feature>
<dbReference type="Proteomes" id="UP000050509">
    <property type="component" value="Unassembled WGS sequence"/>
</dbReference>
<dbReference type="PANTHER" id="PTHR42944">
    <property type="entry name" value="ADENINE DNA GLYCOSYLASE"/>
    <property type="match status" value="1"/>
</dbReference>
<dbReference type="GO" id="GO:0051539">
    <property type="term" value="F:4 iron, 4 sulfur cluster binding"/>
    <property type="evidence" value="ECO:0007669"/>
    <property type="project" value="UniProtKB-KW"/>
</dbReference>
<dbReference type="SUPFAM" id="SSF48150">
    <property type="entry name" value="DNA-glycosylase"/>
    <property type="match status" value="1"/>
</dbReference>
<dbReference type="SMART" id="SM00478">
    <property type="entry name" value="ENDO3c"/>
    <property type="match status" value="1"/>
</dbReference>
<dbReference type="GO" id="GO:0000701">
    <property type="term" value="F:purine-specific mismatch base pair DNA N-glycosylase activity"/>
    <property type="evidence" value="ECO:0007669"/>
    <property type="project" value="UniProtKB-EC"/>
</dbReference>
<keyword evidence="13" id="KW-0234">DNA repair</keyword>
<dbReference type="PANTHER" id="PTHR42944:SF1">
    <property type="entry name" value="ADENINE DNA GLYCOSYLASE"/>
    <property type="match status" value="1"/>
</dbReference>
<gene>
    <name evidence="17" type="ORF">SE17_27105</name>
</gene>
<dbReference type="InterPro" id="IPR003265">
    <property type="entry name" value="HhH-GPD_domain"/>
</dbReference>
<dbReference type="FunFam" id="1.10.340.30:FF:000002">
    <property type="entry name" value="Adenine DNA glycosylase"/>
    <property type="match status" value="1"/>
</dbReference>
<comment type="similarity">
    <text evidence="4">Belongs to the Nth/MutY family.</text>
</comment>
<dbReference type="InterPro" id="IPR000445">
    <property type="entry name" value="HhH_motif"/>
</dbReference>
<dbReference type="GO" id="GO:0032357">
    <property type="term" value="F:oxidized purine DNA binding"/>
    <property type="evidence" value="ECO:0007669"/>
    <property type="project" value="TreeGrafter"/>
</dbReference>
<evidence type="ECO:0000313" key="18">
    <source>
        <dbReference type="Proteomes" id="UP000050509"/>
    </source>
</evidence>
<dbReference type="InterPro" id="IPR044298">
    <property type="entry name" value="MIG/MutY"/>
</dbReference>
<dbReference type="GO" id="GO:0006284">
    <property type="term" value="P:base-excision repair"/>
    <property type="evidence" value="ECO:0007669"/>
    <property type="project" value="InterPro"/>
</dbReference>
<evidence type="ECO:0000256" key="9">
    <source>
        <dbReference type="ARBA" id="ARBA00022763"/>
    </source>
</evidence>
<comment type="cofactor">
    <cofactor evidence="2">
        <name>[4Fe-4S] cluster</name>
        <dbReference type="ChEBI" id="CHEBI:49883"/>
    </cofactor>
</comment>
<evidence type="ECO:0000313" key="17">
    <source>
        <dbReference type="EMBL" id="KPV50410.1"/>
    </source>
</evidence>
<evidence type="ECO:0000256" key="3">
    <source>
        <dbReference type="ARBA" id="ARBA00002933"/>
    </source>
</evidence>
<evidence type="ECO:0000256" key="2">
    <source>
        <dbReference type="ARBA" id="ARBA00001966"/>
    </source>
</evidence>
<keyword evidence="11" id="KW-0408">Iron</keyword>
<evidence type="ECO:0000256" key="10">
    <source>
        <dbReference type="ARBA" id="ARBA00022801"/>
    </source>
</evidence>
<dbReference type="InterPro" id="IPR023170">
    <property type="entry name" value="HhH_base_excis_C"/>
</dbReference>
<proteinExistence type="inferred from homology"/>
<dbReference type="InterPro" id="IPR003651">
    <property type="entry name" value="Endonuclease3_FeS-loop_motif"/>
</dbReference>
<dbReference type="Gene3D" id="1.10.1670.10">
    <property type="entry name" value="Helix-hairpin-Helix base-excision DNA repair enzymes (C-terminal)"/>
    <property type="match status" value="1"/>
</dbReference>
<evidence type="ECO:0000256" key="15">
    <source>
        <dbReference type="SAM" id="MobiDB-lite"/>
    </source>
</evidence>
<accession>A0A0P9DCV5</accession>
<dbReference type="Pfam" id="PF00633">
    <property type="entry name" value="HHH"/>
    <property type="match status" value="1"/>
</dbReference>
<comment type="caution">
    <text evidence="17">The sequence shown here is derived from an EMBL/GenBank/DDBJ whole genome shotgun (WGS) entry which is preliminary data.</text>
</comment>
<evidence type="ECO:0000256" key="8">
    <source>
        <dbReference type="ARBA" id="ARBA00022723"/>
    </source>
</evidence>
<protein>
    <recommendedName>
        <fullName evidence="6">Adenine DNA glycosylase</fullName>
        <ecNumber evidence="5">3.2.2.31</ecNumber>
    </recommendedName>
</protein>
<evidence type="ECO:0000256" key="12">
    <source>
        <dbReference type="ARBA" id="ARBA00023014"/>
    </source>
</evidence>
<evidence type="ECO:0000259" key="16">
    <source>
        <dbReference type="SMART" id="SM00478"/>
    </source>
</evidence>
<dbReference type="Gene3D" id="1.10.340.30">
    <property type="entry name" value="Hypothetical protein, domain 2"/>
    <property type="match status" value="1"/>
</dbReference>
<keyword evidence="14" id="KW-0326">Glycosidase</keyword>
<dbReference type="EC" id="3.2.2.31" evidence="5"/>
<comment type="function">
    <text evidence="3">Adenine glycosylase active on G-A mispairs. MutY also corrects error-prone DNA synthesis past GO lesions which are due to the oxidatively damaged form of guanine: 7,8-dihydro-8-oxoguanine (8-oxo-dGTP).</text>
</comment>
<keyword evidence="12" id="KW-0411">Iron-sulfur</keyword>
<evidence type="ECO:0000256" key="13">
    <source>
        <dbReference type="ARBA" id="ARBA00023204"/>
    </source>
</evidence>
<keyword evidence="9" id="KW-0227">DNA damage</keyword>
<feature type="non-terminal residue" evidence="17">
    <location>
        <position position="286"/>
    </location>
</feature>
<keyword evidence="7" id="KW-0004">4Fe-4S</keyword>
<dbReference type="InterPro" id="IPR011257">
    <property type="entry name" value="DNA_glycosylase"/>
</dbReference>
<evidence type="ECO:0000256" key="6">
    <source>
        <dbReference type="ARBA" id="ARBA00022023"/>
    </source>
</evidence>
<dbReference type="EMBL" id="LJCR01001409">
    <property type="protein sequence ID" value="KPV50410.1"/>
    <property type="molecule type" value="Genomic_DNA"/>
</dbReference>
<evidence type="ECO:0000256" key="11">
    <source>
        <dbReference type="ARBA" id="ARBA00023004"/>
    </source>
</evidence>
<name>A0A0P9DCV5_9CHLR</name>
<reference evidence="17 18" key="1">
    <citation type="submission" date="2015-09" db="EMBL/GenBank/DDBJ databases">
        <title>Draft genome sequence of Kouleothrix aurantiaca JCM 19913.</title>
        <authorList>
            <person name="Hemp J."/>
        </authorList>
    </citation>
    <scope>NUCLEOTIDE SEQUENCE [LARGE SCALE GENOMIC DNA]</scope>
    <source>
        <strain evidence="17 18">COM-B</strain>
    </source>
</reference>
<evidence type="ECO:0000256" key="1">
    <source>
        <dbReference type="ARBA" id="ARBA00000843"/>
    </source>
</evidence>
<keyword evidence="8" id="KW-0479">Metal-binding</keyword>
<sequence length="286" mass="30942">MQQIFESAGAAPDLEGIHAALLAWFAAAGRDLPWRHTRDPYTIMVSEIMLQQTQVDRVIPKFHAFLAEFPTLEALAAAPTADVIRAWAGLGYNRRALNLQRAARAVLEEHGGVFPRDLETLLKLPGIGRYTAGAIACFAFEQDVGFIDTNIRRVVQRLLIGAEEHGVAGEAQLLALAAAAVPPGQGWAWNQAIMELGALICTAAAPACWRCPVQNWCRAYAARRAADEQAFSAGAAPPTPPRTRKVAERRETPFSGSNRFFRGRAIAALRSLPAGESLALPELGRA</sequence>
<dbReference type="GO" id="GO:0034039">
    <property type="term" value="F:8-oxo-7,8-dihydroguanine DNA N-glycosylase activity"/>
    <property type="evidence" value="ECO:0007669"/>
    <property type="project" value="TreeGrafter"/>
</dbReference>
<dbReference type="CDD" id="cd00056">
    <property type="entry name" value="ENDO3c"/>
    <property type="match status" value="1"/>
</dbReference>
<dbReference type="GO" id="GO:0035485">
    <property type="term" value="F:adenine/guanine mispair binding"/>
    <property type="evidence" value="ECO:0007669"/>
    <property type="project" value="TreeGrafter"/>
</dbReference>
<organism evidence="17 18">
    <name type="scientific">Kouleothrix aurantiaca</name>
    <dbReference type="NCBI Taxonomy" id="186479"/>
    <lineage>
        <taxon>Bacteria</taxon>
        <taxon>Bacillati</taxon>
        <taxon>Chloroflexota</taxon>
        <taxon>Chloroflexia</taxon>
        <taxon>Chloroflexales</taxon>
        <taxon>Roseiflexineae</taxon>
        <taxon>Roseiflexaceae</taxon>
        <taxon>Kouleothrix</taxon>
    </lineage>
</organism>
<feature type="domain" description="HhH-GPD" evidence="16">
    <location>
        <begin position="49"/>
        <end position="199"/>
    </location>
</feature>
<evidence type="ECO:0000256" key="5">
    <source>
        <dbReference type="ARBA" id="ARBA00012045"/>
    </source>
</evidence>
<dbReference type="Pfam" id="PF00730">
    <property type="entry name" value="HhH-GPD"/>
    <property type="match status" value="1"/>
</dbReference>
<evidence type="ECO:0000256" key="7">
    <source>
        <dbReference type="ARBA" id="ARBA00022485"/>
    </source>
</evidence>
<dbReference type="GO" id="GO:0046872">
    <property type="term" value="F:metal ion binding"/>
    <property type="evidence" value="ECO:0007669"/>
    <property type="project" value="UniProtKB-KW"/>
</dbReference>
<evidence type="ECO:0000256" key="14">
    <source>
        <dbReference type="ARBA" id="ARBA00023295"/>
    </source>
</evidence>
<keyword evidence="10" id="KW-0378">Hydrolase</keyword>
<dbReference type="GO" id="GO:0006298">
    <property type="term" value="P:mismatch repair"/>
    <property type="evidence" value="ECO:0007669"/>
    <property type="project" value="TreeGrafter"/>
</dbReference>
<comment type="catalytic activity">
    <reaction evidence="1">
        <text>Hydrolyzes free adenine bases from 7,8-dihydro-8-oxoguanine:adenine mismatched double-stranded DNA, leaving an apurinic site.</text>
        <dbReference type="EC" id="3.2.2.31"/>
    </reaction>
</comment>